<feature type="transmembrane region" description="Helical" evidence="1">
    <location>
        <begin position="783"/>
        <end position="806"/>
    </location>
</feature>
<keyword evidence="1" id="KW-1133">Transmembrane helix</keyword>
<reference evidence="2" key="1">
    <citation type="journal article" date="2004" name="Nat. Biotechnol.">
        <title>Complete genome sequence of the metabolically versatile photosynthetic bacterium Rhodopseudomonas palustris.</title>
        <authorList>
            <person name="Larimer F.W."/>
            <person name="Chain P."/>
            <person name="Hauser L."/>
            <person name="Lamerdin J."/>
            <person name="Malfatti S."/>
            <person name="Do L."/>
            <person name="Land M.L."/>
            <person name="Pelletier D.A."/>
            <person name="Beatty J.T."/>
            <person name="Lang A.S."/>
            <person name="Tabita F.R."/>
            <person name="Gibson J.L."/>
            <person name="Hanson T.E."/>
            <person name="Bobst C."/>
            <person name="Torres J.L."/>
            <person name="Peres C."/>
            <person name="Harrison F.H."/>
            <person name="Gibson J."/>
            <person name="Harwood C.S."/>
        </authorList>
    </citation>
    <scope>NUCLEOTIDE SEQUENCE [LARGE SCALE GENOMIC DNA]</scope>
    <source>
        <strain evidence="2">CGA009</strain>
    </source>
</reference>
<feature type="transmembrane region" description="Helical" evidence="1">
    <location>
        <begin position="813"/>
        <end position="832"/>
    </location>
</feature>
<accession>Q6N2I6</accession>
<organism evidence="2">
    <name type="scientific">Rhodopseudomonas palustris (strain ATCC BAA-98 / CGA009)</name>
    <dbReference type="NCBI Taxonomy" id="258594"/>
    <lineage>
        <taxon>Bacteria</taxon>
        <taxon>Pseudomonadati</taxon>
        <taxon>Pseudomonadota</taxon>
        <taxon>Alphaproteobacteria</taxon>
        <taxon>Hyphomicrobiales</taxon>
        <taxon>Nitrobacteraceae</taxon>
        <taxon>Rhodopseudomonas</taxon>
    </lineage>
</organism>
<feature type="transmembrane region" description="Helical" evidence="1">
    <location>
        <begin position="400"/>
        <end position="420"/>
    </location>
</feature>
<feature type="transmembrane region" description="Helical" evidence="1">
    <location>
        <begin position="844"/>
        <end position="866"/>
    </location>
</feature>
<dbReference type="EMBL" id="BX572606">
    <property type="protein sequence ID" value="CAE29505.1"/>
    <property type="molecule type" value="Genomic_DNA"/>
</dbReference>
<dbReference type="AlphaFoldDB" id="Q6N2I6"/>
<feature type="transmembrane region" description="Helical" evidence="1">
    <location>
        <begin position="571"/>
        <end position="588"/>
    </location>
</feature>
<feature type="transmembrane region" description="Helical" evidence="1">
    <location>
        <begin position="760"/>
        <end position="777"/>
    </location>
</feature>
<name>Q6N2I6_RHOPA</name>
<feature type="transmembrane region" description="Helical" evidence="1">
    <location>
        <begin position="703"/>
        <end position="724"/>
    </location>
</feature>
<feature type="transmembrane region" description="Helical" evidence="1">
    <location>
        <begin position="491"/>
        <end position="510"/>
    </location>
</feature>
<feature type="transmembrane region" description="Helical" evidence="1">
    <location>
        <begin position="736"/>
        <end position="753"/>
    </location>
</feature>
<evidence type="ECO:0000256" key="1">
    <source>
        <dbReference type="SAM" id="Phobius"/>
    </source>
</evidence>
<feature type="transmembrane region" description="Helical" evidence="1">
    <location>
        <begin position="328"/>
        <end position="348"/>
    </location>
</feature>
<keyword evidence="1" id="KW-0472">Membrane</keyword>
<feature type="transmembrane region" description="Helical" evidence="1">
    <location>
        <begin position="626"/>
        <end position="644"/>
    </location>
</feature>
<gene>
    <name evidence="2" type="ordered locus">RPA4064</name>
</gene>
<feature type="transmembrane region" description="Helical" evidence="1">
    <location>
        <begin position="595"/>
        <end position="614"/>
    </location>
</feature>
<feature type="transmembrane region" description="Helical" evidence="1">
    <location>
        <begin position="298"/>
        <end position="316"/>
    </location>
</feature>
<feature type="transmembrane region" description="Helical" evidence="1">
    <location>
        <begin position="369"/>
        <end position="388"/>
    </location>
</feature>
<feature type="transmembrane region" description="Helical" evidence="1">
    <location>
        <begin position="427"/>
        <end position="447"/>
    </location>
</feature>
<dbReference type="HOGENOM" id="CLU_313496_0_0_5"/>
<keyword evidence="1" id="KW-0812">Transmembrane</keyword>
<proteinExistence type="predicted"/>
<feature type="transmembrane region" description="Helical" evidence="1">
    <location>
        <begin position="548"/>
        <end position="565"/>
    </location>
</feature>
<protein>
    <submittedName>
        <fullName evidence="2">Uncharacterized protein</fullName>
    </submittedName>
</protein>
<feature type="transmembrane region" description="Helical" evidence="1">
    <location>
        <begin position="459"/>
        <end position="479"/>
    </location>
</feature>
<evidence type="ECO:0000313" key="2">
    <source>
        <dbReference type="EMBL" id="CAE29505.1"/>
    </source>
</evidence>
<sequence>MKNNRFIDGLAIGGGRSLRRPYIGNLYRANRDIALKQLSGEAGARGRRGKYLVNAPERHNENYSAWPTWSGSLHWVAPLPHPFVGGGILAGLLTDLWQPEPSIRNISFSAEQLQMPPAQPLVDQGGPGRLKSIDVSLTAVSSANTYSNIFSTSDGPKAIRLELTDPSNLFLVLGTLKYALLTDAFSLSTPKRISVKGVDKNYLTVSIDGFDVFSGSGEQLDFDNYDIDAFVVGSGFQRLRNFAGELLDLKIKAEVAEDRKIIVTVRRSIALVIVAGLVLLLGKLLPDRPDGGIGKLQSGLHFDAVTLILMLSLASIGSMLRGVSGSSWTLLIMLGGAFPSLVAWRWLANRNRHDAPNFVRRLQHVAQSSAANAAIVSLVIATTILVVFKLRKSADSVDAIVGSIGLIASVASIGVWSGCGCRDAGKIYSVVAIAAAAALLACFLLHLPNGAVIIRQYVAWPFLTLATFGCFLLFLNRAVLGVALTNRRRSFGVRLIANTLSACGFLVLAFRSDSLFIDGSQFHWAYFVGPVQAVRAGGWLLWDVPSQYGLLPIAIISTLPFASAWNAFYVFQAALLFSAALIMYFVLLRVGLSRAIAFLVVAGTVFLADPRGFIGPMPFPSSSVVRFFWCYVVLAVACWTFLGPHPSVYRYLRLCLLPWLIGVLWSAESFVYVTSITFAPVVVHLLSQFVFRRELSSSVIDVIYLLVMPITVLAAAIIGVQLFYLAKLGHLADLSMFFQYALGYAGGFGAMPLSMQGPIWIFLLIMVCGVSCCAAMPGREMSVAGVVGVLIAALACVWAILSYYIGRAVPDNVTALLPLLAFVSLIVARIGFKSGLLSPMSFGFLTTFLALVVASTVLSTSLLAGVPRMRFAFSGITSKLYPPETDLAAALKDAGVTANSAVSFYGYAASMPYAVVSSEVVSYEKPFFFGPFQLLEEPISAAKREIVIRRFVDRFASSGYIVQKRGEAEDRLESVLNLIGRWYVISASVQRGQYRILRLDRDVPR</sequence>
<feature type="transmembrane region" description="Helical" evidence="1">
    <location>
        <begin position="268"/>
        <end position="286"/>
    </location>
</feature>
<feature type="transmembrane region" description="Helical" evidence="1">
    <location>
        <begin position="673"/>
        <end position="691"/>
    </location>
</feature>